<dbReference type="RefSeq" id="WP_003637226.1">
    <property type="nucleotide sequence ID" value="NZ_GG670063.1"/>
</dbReference>
<sequence length="80" mass="8543">AKITMNRPEKMNAFTPVTVQEMIDAFNICRDDSTIGVIILTGAGDKAFSSGGDQGVRGNGGYVGPDHIARLNVLDLQHLI</sequence>
<dbReference type="Proteomes" id="UP000003752">
    <property type="component" value="Unassembled WGS sequence"/>
</dbReference>
<dbReference type="PANTHER" id="PTHR43113:SF1">
    <property type="entry name" value="1,4-DIHYDROXY-2-NAPHTHOYL-COA SYNTHASE, PEROXISOMAL"/>
    <property type="match status" value="1"/>
</dbReference>
<reference evidence="1 2" key="1">
    <citation type="submission" date="2009-01" db="EMBL/GenBank/DDBJ databases">
        <authorList>
            <person name="Qin X."/>
            <person name="Bachman B."/>
            <person name="Battles P."/>
            <person name="Bell A."/>
            <person name="Bess C."/>
            <person name="Bickham C."/>
            <person name="Chaboub L."/>
            <person name="Chen D."/>
            <person name="Coyle M."/>
            <person name="Deiros D.R."/>
            <person name="Dinh H."/>
            <person name="Forbes L."/>
            <person name="Fowler G."/>
            <person name="Francisco L."/>
            <person name="Fu Q."/>
            <person name="Gubbala S."/>
            <person name="Hale W."/>
            <person name="Han Y."/>
            <person name="Hemphill L."/>
            <person name="Highlander S.K."/>
            <person name="Hirani K."/>
            <person name="Hogues M."/>
            <person name="Jackson L."/>
            <person name="Jakkamsetti A."/>
            <person name="Javaid M."/>
            <person name="Jiang H."/>
            <person name="Korchina V."/>
            <person name="Kovar C."/>
            <person name="Lara F."/>
            <person name="Lee S."/>
            <person name="Mata R."/>
            <person name="Mathew T."/>
            <person name="Moen C."/>
            <person name="Morales K."/>
            <person name="Munidasa M."/>
            <person name="Nazareth L."/>
            <person name="Ngo R."/>
            <person name="Nguyen L."/>
            <person name="Okwuonu G."/>
            <person name="Ongeri F."/>
            <person name="Patil S."/>
            <person name="Petrosino J."/>
            <person name="Pham C."/>
            <person name="Pham P."/>
            <person name="Pu L.-L."/>
            <person name="Puazo M."/>
            <person name="Raj R."/>
            <person name="Reid J."/>
            <person name="Rouhana J."/>
            <person name="Saada N."/>
            <person name="Shang Y."/>
            <person name="Simmons D."/>
            <person name="Thornton R."/>
            <person name="Warren J."/>
            <person name="Weissenberger G."/>
            <person name="Zhang J."/>
            <person name="Zhang L."/>
            <person name="Zhou C."/>
            <person name="Zhu D."/>
            <person name="Muzny D."/>
            <person name="Worley K."/>
            <person name="Gibbs R."/>
        </authorList>
    </citation>
    <scope>NUCLEOTIDE SEQUENCE [LARGE SCALE GENOMIC DNA]</scope>
    <source>
        <strain evidence="2">ATCC 8290 / DSM 20176 / CCUG 30140 / JCM 1155 / KCTC 3500 / NBRC 15886 / NCIMB 8040 / NRRL B-1843 / 9</strain>
    </source>
</reference>
<dbReference type="GO" id="GO:0005829">
    <property type="term" value="C:cytosol"/>
    <property type="evidence" value="ECO:0007669"/>
    <property type="project" value="TreeGrafter"/>
</dbReference>
<name>C0XG83_LENH9</name>
<evidence type="ECO:0000313" key="1">
    <source>
        <dbReference type="EMBL" id="EEI25615.1"/>
    </source>
</evidence>
<dbReference type="PANTHER" id="PTHR43113">
    <property type="entry name" value="NUCLEOSIDE-DIPHOSPHATE-SUGAR EPIMERASE"/>
    <property type="match status" value="1"/>
</dbReference>
<dbReference type="GO" id="GO:0008935">
    <property type="term" value="F:1,4-dihydroxy-2-naphthoyl-CoA synthase activity"/>
    <property type="evidence" value="ECO:0007669"/>
    <property type="project" value="UniProtKB-EC"/>
</dbReference>
<dbReference type="InterPro" id="IPR029045">
    <property type="entry name" value="ClpP/crotonase-like_dom_sf"/>
</dbReference>
<evidence type="ECO:0000313" key="2">
    <source>
        <dbReference type="Proteomes" id="UP000003752"/>
    </source>
</evidence>
<organism evidence="1 2">
    <name type="scientific">Lentilactobacillus hilgardii (strain ATCC 8290 / DSM 20176 / CCUG 30140 / JCM 1155 / KCTC 3500 / NBRC 15886 / NCIMB 8040 / NRRL B-1843 / 9)</name>
    <dbReference type="NCBI Taxonomy" id="1423757"/>
    <lineage>
        <taxon>Bacteria</taxon>
        <taxon>Bacillati</taxon>
        <taxon>Bacillota</taxon>
        <taxon>Bacilli</taxon>
        <taxon>Lactobacillales</taxon>
        <taxon>Lactobacillaceae</taxon>
        <taxon>Lentilactobacillus</taxon>
    </lineage>
</organism>
<feature type="non-terminal residue" evidence="1">
    <location>
        <position position="80"/>
    </location>
</feature>
<gene>
    <name evidence="1" type="ORF">HMPREF0519_0244</name>
</gene>
<keyword evidence="1" id="KW-0456">Lyase</keyword>
<proteinExistence type="predicted"/>
<dbReference type="GO" id="GO:0009234">
    <property type="term" value="P:menaquinone biosynthetic process"/>
    <property type="evidence" value="ECO:0007669"/>
    <property type="project" value="TreeGrafter"/>
</dbReference>
<dbReference type="SUPFAM" id="SSF52096">
    <property type="entry name" value="ClpP/crotonase"/>
    <property type="match status" value="1"/>
</dbReference>
<dbReference type="Gene3D" id="3.90.226.10">
    <property type="entry name" value="2-enoyl-CoA Hydratase, Chain A, domain 1"/>
    <property type="match status" value="1"/>
</dbReference>
<dbReference type="EMBL" id="ACGP01000026">
    <property type="protein sequence ID" value="EEI25615.1"/>
    <property type="molecule type" value="Genomic_DNA"/>
</dbReference>
<protein>
    <submittedName>
        <fullName evidence="1">Naphthoate synthase</fullName>
        <ecNumber evidence="1">4.1.3.36</ecNumber>
    </submittedName>
</protein>
<dbReference type="EC" id="4.1.3.36" evidence="1"/>
<accession>C0XG83</accession>
<keyword evidence="2" id="KW-1185">Reference proteome</keyword>
<dbReference type="HOGENOM" id="CLU_111559_2_0_9"/>
<dbReference type="AlphaFoldDB" id="C0XG83"/>
<dbReference type="InterPro" id="IPR001753">
    <property type="entry name" value="Enoyl-CoA_hydra/iso"/>
</dbReference>
<comment type="caution">
    <text evidence="1">The sequence shown here is derived from an EMBL/GenBank/DDBJ whole genome shotgun (WGS) entry which is preliminary data.</text>
</comment>
<dbReference type="Pfam" id="PF00378">
    <property type="entry name" value="ECH_1"/>
    <property type="match status" value="1"/>
</dbReference>
<feature type="non-terminal residue" evidence="1">
    <location>
        <position position="1"/>
    </location>
</feature>
<dbReference type="CDD" id="cd06558">
    <property type="entry name" value="crotonase-like"/>
    <property type="match status" value="1"/>
</dbReference>